<evidence type="ECO:0000313" key="4">
    <source>
        <dbReference type="EMBL" id="SUZ73504.1"/>
    </source>
</evidence>
<dbReference type="Gene3D" id="3.60.21.10">
    <property type="match status" value="1"/>
</dbReference>
<gene>
    <name evidence="4" type="ORF">METZ01_LOCUS26358</name>
</gene>
<evidence type="ECO:0000256" key="1">
    <source>
        <dbReference type="ARBA" id="ARBA00022723"/>
    </source>
</evidence>
<protein>
    <recommendedName>
        <fullName evidence="5">Calcineurin-like phosphoesterase domain-containing protein</fullName>
    </recommendedName>
</protein>
<dbReference type="InterPro" id="IPR029052">
    <property type="entry name" value="Metallo-depent_PP-like"/>
</dbReference>
<dbReference type="SUPFAM" id="SSF56300">
    <property type="entry name" value="Metallo-dependent phosphatases"/>
    <property type="match status" value="1"/>
</dbReference>
<evidence type="ECO:0000256" key="3">
    <source>
        <dbReference type="ARBA" id="ARBA00023004"/>
    </source>
</evidence>
<keyword evidence="1" id="KW-0479">Metal-binding</keyword>
<organism evidence="4">
    <name type="scientific">marine metagenome</name>
    <dbReference type="NCBI Taxonomy" id="408172"/>
    <lineage>
        <taxon>unclassified sequences</taxon>
        <taxon>metagenomes</taxon>
        <taxon>ecological metagenomes</taxon>
    </lineage>
</organism>
<dbReference type="EMBL" id="UINC01001181">
    <property type="protein sequence ID" value="SUZ73504.1"/>
    <property type="molecule type" value="Genomic_DNA"/>
</dbReference>
<dbReference type="GO" id="GO:0046872">
    <property type="term" value="F:metal ion binding"/>
    <property type="evidence" value="ECO:0007669"/>
    <property type="project" value="UniProtKB-KW"/>
</dbReference>
<proteinExistence type="predicted"/>
<dbReference type="PANTHER" id="PTHR36303:SF1">
    <property type="entry name" value="2',3'-CYCLIC-NUCLEOTIDE 2'-PHOSPHODIESTERASE"/>
    <property type="match status" value="1"/>
</dbReference>
<accession>A0A381Q3N0</accession>
<dbReference type="Pfam" id="PF13277">
    <property type="entry name" value="YmdB"/>
    <property type="match status" value="1"/>
</dbReference>
<dbReference type="FunFam" id="3.60.21.10:FF:000016">
    <property type="entry name" value="Putative metallophosphoesterase"/>
    <property type="match status" value="1"/>
</dbReference>
<dbReference type="CDD" id="cd07382">
    <property type="entry name" value="MPP_DR1281"/>
    <property type="match status" value="1"/>
</dbReference>
<dbReference type="PIRSF" id="PIRSF004789">
    <property type="entry name" value="DR1281"/>
    <property type="match status" value="1"/>
</dbReference>
<name>A0A381Q3N0_9ZZZZ</name>
<dbReference type="AlphaFoldDB" id="A0A381Q3N0"/>
<dbReference type="GO" id="GO:0004113">
    <property type="term" value="F:2',3'-cyclic-nucleotide 3'-phosphodiesterase activity"/>
    <property type="evidence" value="ECO:0007669"/>
    <property type="project" value="TreeGrafter"/>
</dbReference>
<keyword evidence="3" id="KW-0408">Iron</keyword>
<sequence length="271" mass="28966">VKILFIGDIVGKPGRALIRSAVPRLVAKFEIDLVVANVENAAGGNGITREIGETIRDHGVDVMTTGNHVWDKREALDYIEIEPRLIRPANFPQGAPGSGHVITQSRGGDSVAVINVMGRVFMAPLDNPFAVVRDAIATVREEARVIFVDFHAEATSEKIAMGWHLDGHVTAVVGTHTHVQSADERVLPAGTAYITDVGMTGPHDSVIGVDKQVVLKRFLTGMPGRFETASGDPRLHGVIVTANADTGRATGIERLSLTSADIEAMSRGTTR</sequence>
<reference evidence="4" key="1">
    <citation type="submission" date="2018-05" db="EMBL/GenBank/DDBJ databases">
        <authorList>
            <person name="Lanie J.A."/>
            <person name="Ng W.-L."/>
            <person name="Kazmierczak K.M."/>
            <person name="Andrzejewski T.M."/>
            <person name="Davidsen T.M."/>
            <person name="Wayne K.J."/>
            <person name="Tettelin H."/>
            <person name="Glass J.I."/>
            <person name="Rusch D."/>
            <person name="Podicherti R."/>
            <person name="Tsui H.-C.T."/>
            <person name="Winkler M.E."/>
        </authorList>
    </citation>
    <scope>NUCLEOTIDE SEQUENCE</scope>
</reference>
<dbReference type="PANTHER" id="PTHR36303">
    <property type="entry name" value="2',3'-CYCLIC-NUCLEOTIDE 2'-PHOSPHODIESTERASE"/>
    <property type="match status" value="1"/>
</dbReference>
<evidence type="ECO:0008006" key="5">
    <source>
        <dbReference type="Google" id="ProtNLM"/>
    </source>
</evidence>
<keyword evidence="2" id="KW-0378">Hydrolase</keyword>
<evidence type="ECO:0000256" key="2">
    <source>
        <dbReference type="ARBA" id="ARBA00022801"/>
    </source>
</evidence>
<dbReference type="InterPro" id="IPR005235">
    <property type="entry name" value="YmdB-like"/>
</dbReference>
<feature type="non-terminal residue" evidence="4">
    <location>
        <position position="1"/>
    </location>
</feature>
<dbReference type="NCBIfam" id="TIGR00282">
    <property type="entry name" value="TIGR00282 family metallophosphoesterase"/>
    <property type="match status" value="1"/>
</dbReference>